<evidence type="ECO:0000313" key="2">
    <source>
        <dbReference type="Proteomes" id="UP000285517"/>
    </source>
</evidence>
<dbReference type="Proteomes" id="UP000285517">
    <property type="component" value="Chromosome"/>
</dbReference>
<accession>A0A410G2C8</accession>
<organism evidence="1 2">
    <name type="scientific">Aequorivita ciconiae</name>
    <dbReference type="NCBI Taxonomy" id="2494375"/>
    <lineage>
        <taxon>Bacteria</taxon>
        <taxon>Pseudomonadati</taxon>
        <taxon>Bacteroidota</taxon>
        <taxon>Flavobacteriia</taxon>
        <taxon>Flavobacteriales</taxon>
        <taxon>Flavobacteriaceae</taxon>
        <taxon>Aequorivita</taxon>
    </lineage>
</organism>
<protein>
    <submittedName>
        <fullName evidence="1">Uncharacterized protein</fullName>
    </submittedName>
</protein>
<gene>
    <name evidence="1" type="ORF">EI546_06615</name>
</gene>
<sequence>MNEENTIVDVIYDTEQIYHVLEPNEEGIRGISNSQMFLRDTIAAARVHLSHLDQTKIDEFEQELITNGQ</sequence>
<reference evidence="1 2" key="1">
    <citation type="submission" date="2019-01" db="EMBL/GenBank/DDBJ databases">
        <title>Complete genome sequencing of Aequorivita sp. H23M31.</title>
        <authorList>
            <person name="Bae J.-W."/>
        </authorList>
    </citation>
    <scope>NUCLEOTIDE SEQUENCE [LARGE SCALE GENOMIC DNA]</scope>
    <source>
        <strain evidence="1 2">H23M31</strain>
    </source>
</reference>
<evidence type="ECO:0000313" key="1">
    <source>
        <dbReference type="EMBL" id="QAA81422.1"/>
    </source>
</evidence>
<dbReference type="AlphaFoldDB" id="A0A410G2C8"/>
<dbReference type="RefSeq" id="WP_128249810.1">
    <property type="nucleotide sequence ID" value="NZ_CP034951.1"/>
</dbReference>
<dbReference type="KEGG" id="aev:EI546_06615"/>
<dbReference type="EMBL" id="CP034951">
    <property type="protein sequence ID" value="QAA81422.1"/>
    <property type="molecule type" value="Genomic_DNA"/>
</dbReference>
<proteinExistence type="predicted"/>
<name>A0A410G2C8_9FLAO</name>
<keyword evidence="2" id="KW-1185">Reference proteome</keyword>